<evidence type="ECO:0000256" key="7">
    <source>
        <dbReference type="SAM" id="MobiDB-lite"/>
    </source>
</evidence>
<keyword evidence="9" id="KW-1185">Reference proteome</keyword>
<feature type="region of interest" description="Disordered" evidence="7">
    <location>
        <begin position="334"/>
        <end position="354"/>
    </location>
</feature>
<keyword evidence="5" id="KW-0678">Repressor</keyword>
<feature type="compositionally biased region" description="Basic and acidic residues" evidence="7">
    <location>
        <begin position="835"/>
        <end position="846"/>
    </location>
</feature>
<dbReference type="Proteomes" id="UP000054937">
    <property type="component" value="Unassembled WGS sequence"/>
</dbReference>
<evidence type="ECO:0000256" key="3">
    <source>
        <dbReference type="ARBA" id="ARBA00022989"/>
    </source>
</evidence>
<comment type="subcellular location">
    <subcellularLocation>
        <location evidence="1">Membrane</location>
        <topology evidence="1">Multi-pass membrane protein</topology>
    </subcellularLocation>
    <subcellularLocation>
        <location evidence="5">Nucleus</location>
    </subcellularLocation>
</comment>
<keyword evidence="4" id="KW-0472">Membrane</keyword>
<evidence type="ECO:0000256" key="4">
    <source>
        <dbReference type="ARBA" id="ARBA00023136"/>
    </source>
</evidence>
<gene>
    <name evidence="8" type="ORF">PPERSA_02861</name>
</gene>
<dbReference type="GO" id="GO:0000785">
    <property type="term" value="C:chromatin"/>
    <property type="evidence" value="ECO:0007669"/>
    <property type="project" value="TreeGrafter"/>
</dbReference>
<organism evidence="8 9">
    <name type="scientific">Pseudocohnilembus persalinus</name>
    <name type="common">Ciliate</name>
    <dbReference type="NCBI Taxonomy" id="266149"/>
    <lineage>
        <taxon>Eukaryota</taxon>
        <taxon>Sar</taxon>
        <taxon>Alveolata</taxon>
        <taxon>Ciliophora</taxon>
        <taxon>Intramacronucleata</taxon>
        <taxon>Oligohymenophorea</taxon>
        <taxon>Scuticociliatia</taxon>
        <taxon>Philasterida</taxon>
        <taxon>Pseudocohnilembidae</taxon>
        <taxon>Pseudocohnilembus</taxon>
    </lineage>
</organism>
<comment type="function">
    <text evidence="5">Required for replication-independent chromatin assembly and for the periodic repression of histone gene transcription during the cell cycle.</text>
</comment>
<keyword evidence="5" id="KW-0853">WD repeat</keyword>
<comment type="similarity">
    <text evidence="5">Belongs to the WD repeat HIR1 family.</text>
</comment>
<keyword evidence="2" id="KW-0812">Transmembrane</keyword>
<evidence type="ECO:0000256" key="6">
    <source>
        <dbReference type="SAM" id="Coils"/>
    </source>
</evidence>
<name>A0A0V0QMZ9_PSEPJ</name>
<dbReference type="PANTHER" id="PTHR13831">
    <property type="entry name" value="MEMBER OF THE HIR1 FAMILY OF WD-REPEAT PROTEINS"/>
    <property type="match status" value="1"/>
</dbReference>
<protein>
    <recommendedName>
        <fullName evidence="5">Protein HIRA</fullName>
    </recommendedName>
</protein>
<dbReference type="InterPro" id="IPR031120">
    <property type="entry name" value="HIR1-like"/>
</dbReference>
<keyword evidence="5" id="KW-0805">Transcription regulation</keyword>
<evidence type="ECO:0000313" key="9">
    <source>
        <dbReference type="Proteomes" id="UP000054937"/>
    </source>
</evidence>
<dbReference type="EMBL" id="LDAU01000131">
    <property type="protein sequence ID" value="KRX03482.1"/>
    <property type="molecule type" value="Genomic_DNA"/>
</dbReference>
<dbReference type="AlphaFoldDB" id="A0A0V0QMZ9"/>
<dbReference type="GO" id="GO:0005634">
    <property type="term" value="C:nucleus"/>
    <property type="evidence" value="ECO:0007669"/>
    <property type="project" value="UniProtKB-SubCell"/>
</dbReference>
<reference evidence="8 9" key="1">
    <citation type="journal article" date="2015" name="Sci. Rep.">
        <title>Genome of the facultative scuticociliatosis pathogen Pseudocohnilembus persalinus provides insight into its virulence through horizontal gene transfer.</title>
        <authorList>
            <person name="Xiong J."/>
            <person name="Wang G."/>
            <person name="Cheng J."/>
            <person name="Tian M."/>
            <person name="Pan X."/>
            <person name="Warren A."/>
            <person name="Jiang C."/>
            <person name="Yuan D."/>
            <person name="Miao W."/>
        </authorList>
    </citation>
    <scope>NUCLEOTIDE SEQUENCE [LARGE SCALE GENOMIC DNA]</scope>
    <source>
        <strain evidence="8">36N120E</strain>
    </source>
</reference>
<proteinExistence type="inferred from homology"/>
<dbReference type="InterPro" id="IPR015943">
    <property type="entry name" value="WD40/YVTN_repeat-like_dom_sf"/>
</dbReference>
<accession>A0A0V0QMZ9</accession>
<evidence type="ECO:0000256" key="5">
    <source>
        <dbReference type="RuleBase" id="RU364014"/>
    </source>
</evidence>
<sequence>MTWSPDSKRIATGGMDRKIVINDIIEEKRIFRVQIETKIMGIIWDTFDKYMSVLQGDNHVVIWKTTNFEKYQEISLNFPNQNPQKIHNSKREDRKIDWSRDYRYILVPSLDDKIVPVVCALDRNQNFKVKQVFMGPFSSINCVKFNPNLYDLNGQIINVFALGDNDGNISIWGIGDGFTQTKPFALFKSSKNGTELIEEITWNTKGDIMFATTMKKYIFLAIFSDKIFGQKLNDIEKRQFLEGEYGGVRNQSSTQQFKTFIAGQNLNNQENKNNKVDKMIEETPKLDDNQINQQQQQQSKPQQLVFTQQKIITQGGKKKIIPSFQVVKKDTQNNNNDQQQQNQNQKNNNTNSNKMNIEQEKIVIQENGKQIEFIKKDPNMPVNQNQQLQETNGEQKKHEQQQQQIQKKYFELKKPTPIPENFAQPIGPGTSLEFSKGNNDNTEQQMRVQQRIICTKIINQQKEQIWSQVLEGSVLFLEKSQFKNFLYFYTDENLLYVIDQIKGNKFDLPFICYNLCYLKTNNKGEICTIDQNGIVKVYDIQNKINKMEKIQDPIEQLIFDNNSLVTIQFKTGNFYFYSQENDAWHKLDTSLFEIGLFNNVSMKQELILSAISNPNDTKNKKQNPAQNTNKFFELLMADEKDIKQIRNNDMQLASKLEDRVPQNDFDDNDNSQQGLLKNQDLVNSTLISRSKEPSAKKNYGKIHTIYTSCVYTKPKPIRYIDSEISSSLWMVLRNKIFDLLRLIFVFVPWGLLEYFRIQSGFSGNIKESFPEIVSFGLQTFIQIALCVVLSVFKDRFPIEQPEIYRDYQEQREFLKNEQERKNQYNLNNLQQNRELDPYNRHRDRNQYDYNSGNQTSLQNI</sequence>
<dbReference type="GO" id="GO:0031491">
    <property type="term" value="F:nucleosome binding"/>
    <property type="evidence" value="ECO:0007669"/>
    <property type="project" value="TreeGrafter"/>
</dbReference>
<feature type="coiled-coil region" evidence="6">
    <location>
        <begin position="804"/>
        <end position="834"/>
    </location>
</feature>
<dbReference type="OrthoDB" id="284411at2759"/>
<feature type="compositionally biased region" description="Polar residues" evidence="7">
    <location>
        <begin position="847"/>
        <end position="860"/>
    </location>
</feature>
<dbReference type="PANTHER" id="PTHR13831:SF0">
    <property type="entry name" value="PROTEIN HIRA"/>
    <property type="match status" value="1"/>
</dbReference>
<keyword evidence="5" id="KW-0156">Chromatin regulator</keyword>
<keyword evidence="5" id="KW-0677">Repeat</keyword>
<keyword evidence="3" id="KW-1133">Transmembrane helix</keyword>
<dbReference type="Pfam" id="PF09799">
    <property type="entry name" value="Transmemb_17"/>
    <property type="match status" value="1"/>
</dbReference>
<comment type="caution">
    <text evidence="8">The sequence shown here is derived from an EMBL/GenBank/DDBJ whole genome shotgun (WGS) entry which is preliminary data.</text>
</comment>
<keyword evidence="6" id="KW-0175">Coiled coil</keyword>
<dbReference type="GO" id="GO:0016020">
    <property type="term" value="C:membrane"/>
    <property type="evidence" value="ECO:0007669"/>
    <property type="project" value="UniProtKB-SubCell"/>
</dbReference>
<keyword evidence="5" id="KW-0804">Transcription</keyword>
<dbReference type="InterPro" id="IPR019184">
    <property type="entry name" value="Uncharacterised_TM-17"/>
</dbReference>
<dbReference type="InParanoid" id="A0A0V0QMZ9"/>
<keyword evidence="5" id="KW-0539">Nucleus</keyword>
<evidence type="ECO:0000256" key="1">
    <source>
        <dbReference type="ARBA" id="ARBA00004141"/>
    </source>
</evidence>
<dbReference type="InterPro" id="IPR036322">
    <property type="entry name" value="WD40_repeat_dom_sf"/>
</dbReference>
<dbReference type="GO" id="GO:0006351">
    <property type="term" value="P:DNA-templated transcription"/>
    <property type="evidence" value="ECO:0007669"/>
    <property type="project" value="InterPro"/>
</dbReference>
<dbReference type="GO" id="GO:0006338">
    <property type="term" value="P:chromatin remodeling"/>
    <property type="evidence" value="ECO:0007669"/>
    <property type="project" value="TreeGrafter"/>
</dbReference>
<dbReference type="Gene3D" id="2.130.10.10">
    <property type="entry name" value="YVTN repeat-like/Quinoprotein amine dehydrogenase"/>
    <property type="match status" value="1"/>
</dbReference>
<dbReference type="SUPFAM" id="SSF50978">
    <property type="entry name" value="WD40 repeat-like"/>
    <property type="match status" value="2"/>
</dbReference>
<dbReference type="GO" id="GO:0000417">
    <property type="term" value="C:HIR complex"/>
    <property type="evidence" value="ECO:0007669"/>
    <property type="project" value="TreeGrafter"/>
</dbReference>
<evidence type="ECO:0000313" key="8">
    <source>
        <dbReference type="EMBL" id="KRX03482.1"/>
    </source>
</evidence>
<evidence type="ECO:0000256" key="2">
    <source>
        <dbReference type="ARBA" id="ARBA00022692"/>
    </source>
</evidence>
<feature type="region of interest" description="Disordered" evidence="7">
    <location>
        <begin position="835"/>
        <end position="860"/>
    </location>
</feature>